<evidence type="ECO:0000313" key="2">
    <source>
        <dbReference type="Proteomes" id="UP000422736"/>
    </source>
</evidence>
<dbReference type="EMBL" id="CP015058">
    <property type="protein sequence ID" value="QGN16722.1"/>
    <property type="molecule type" value="Genomic_DNA"/>
</dbReference>
<sequence length="81" mass="9265">MADVSTRSSELRQEVEAVSVLISKLNVYSSFDTLTPTDRRFPMHAAEAPEIVSEPSEQSSSLLHRVLDMTRKLLPKRHRRE</sequence>
<keyword evidence="2" id="KW-1185">Reference proteome</keyword>
<accession>A0ABX6EY67</accession>
<name>A0ABX6EY67_KLUMA</name>
<proteinExistence type="predicted"/>
<reference evidence="1 2" key="1">
    <citation type="submission" date="2016-03" db="EMBL/GenBank/DDBJ databases">
        <title>How can Kluyveromyces marxianus grow so fast - potential evolutionary course in Saccharomyces Complex revealed by comparative genomics.</title>
        <authorList>
            <person name="Mo W."/>
            <person name="Lu W."/>
            <person name="Yang X."/>
            <person name="Qi J."/>
            <person name="Lv H."/>
        </authorList>
    </citation>
    <scope>NUCLEOTIDE SEQUENCE [LARGE SCALE GENOMIC DNA]</scope>
    <source>
        <strain evidence="1 2">FIM1</strain>
    </source>
</reference>
<gene>
    <name evidence="1" type="ORF">FIM1_3443</name>
</gene>
<dbReference type="Proteomes" id="UP000422736">
    <property type="component" value="Chromosome 5"/>
</dbReference>
<organism evidence="1 2">
    <name type="scientific">Kluyveromyces marxianus</name>
    <name type="common">Yeast</name>
    <name type="synonym">Candida kefyr</name>
    <dbReference type="NCBI Taxonomy" id="4911"/>
    <lineage>
        <taxon>Eukaryota</taxon>
        <taxon>Fungi</taxon>
        <taxon>Dikarya</taxon>
        <taxon>Ascomycota</taxon>
        <taxon>Saccharomycotina</taxon>
        <taxon>Saccharomycetes</taxon>
        <taxon>Saccharomycetales</taxon>
        <taxon>Saccharomycetaceae</taxon>
        <taxon>Kluyveromyces</taxon>
    </lineage>
</organism>
<protein>
    <submittedName>
        <fullName evidence="1">Uncharacterized protein</fullName>
    </submittedName>
</protein>
<evidence type="ECO:0000313" key="1">
    <source>
        <dbReference type="EMBL" id="QGN16722.1"/>
    </source>
</evidence>